<dbReference type="SMART" id="SM00320">
    <property type="entry name" value="WD40"/>
    <property type="match status" value="5"/>
</dbReference>
<dbReference type="Pfam" id="PF00400">
    <property type="entry name" value="WD40"/>
    <property type="match status" value="1"/>
</dbReference>
<accession>F2HIA7</accession>
<dbReference type="PROSITE" id="PS00678">
    <property type="entry name" value="WD_REPEATS_1"/>
    <property type="match status" value="1"/>
</dbReference>
<keyword evidence="4" id="KW-0542">Nucleomorph</keyword>
<dbReference type="InterPro" id="IPR036322">
    <property type="entry name" value="WD40_repeat_dom_sf"/>
</dbReference>
<keyword evidence="1 3" id="KW-0853">WD repeat</keyword>
<dbReference type="InterPro" id="IPR001680">
    <property type="entry name" value="WD40_rpt"/>
</dbReference>
<dbReference type="EMBL" id="CP002174">
    <property type="protein sequence ID" value="AEA39031.1"/>
    <property type="molecule type" value="Genomic_DNA"/>
</dbReference>
<dbReference type="PANTHER" id="PTHR19879">
    <property type="entry name" value="TRANSCRIPTION INITIATION FACTOR TFIID"/>
    <property type="match status" value="1"/>
</dbReference>
<dbReference type="PANTHER" id="PTHR19879:SF1">
    <property type="entry name" value="CANNONBALL-RELATED"/>
    <property type="match status" value="1"/>
</dbReference>
<dbReference type="GeneID" id="10447285"/>
<proteinExistence type="predicted"/>
<dbReference type="PROSITE" id="PS50294">
    <property type="entry name" value="WD_REPEATS_REGION"/>
    <property type="match status" value="1"/>
</dbReference>
<reference evidence="4 5" key="1">
    <citation type="journal article" date="2011" name="Genome Biol. Evol.">
        <title>Complete nucleomorph genome sequence of the nonphotosynthetic alga Cryptomonas paramecium reveals a core nucleomorph gene set.</title>
        <authorList>
            <person name="Tanifuji G."/>
            <person name="Onodera N.T."/>
            <person name="Wheeler T.J."/>
            <person name="Dlutek M."/>
            <person name="Donaher N."/>
            <person name="Archibald J.M."/>
        </authorList>
    </citation>
    <scope>NUCLEOTIDE SEQUENCE [LARGE SCALE GENOMIC DNA]</scope>
    <source>
        <strain evidence="4 5">CCAP977/2A</strain>
    </source>
</reference>
<keyword evidence="2" id="KW-0677">Repeat</keyword>
<sequence>MKTFPSCFRKEDPFVVIKNYIHFKKWLHRNFFFEKNHKKNFFISIAILILVDFLKKNFLIPFKIFIAIFNSDKDVFSEKMTNLLLNPQYTNILIEKIINHSKIFYFKFSFSVFYDLISFLEKNSYTTFLKYISKYFHVDFLYDIRNNFDKAFKKLANKTNGLYTKKFYKTNLFRSELKKNKNFLKVYKMIKIFGKKTNSINSVDTSFDENLITLALDNSTVKVFDLSRELNTNLNFSLIGHSASVICAKAFACKNFVVSCTLNGELFLWSFRSKKLLCSYENFNKSIWTISLNKKEKLFSTSNDNGLAVLWATNRLFPLRFFKGHKSYINVIKWHPYNLHIATGSDDGTVRVWDIKNPKTSVCYKKFKENVYNLEFSPNGFEICISGKKYIDIWDIRTQKTLKRINTNCPVTKHSLYSPEGCFLFYNLNQKTLKILQRNSLDFPCDKMSPFKHIKKLYLTDSKIKKLHDIKFNRAKTLTIIGI</sequence>
<evidence type="ECO:0000256" key="1">
    <source>
        <dbReference type="ARBA" id="ARBA00022574"/>
    </source>
</evidence>
<name>F2HIA7_9CRYP</name>
<dbReference type="InterPro" id="IPR019775">
    <property type="entry name" value="WD40_repeat_CS"/>
</dbReference>
<dbReference type="SUPFAM" id="SSF50978">
    <property type="entry name" value="WD40 repeat-like"/>
    <property type="match status" value="1"/>
</dbReference>
<dbReference type="GO" id="GO:0006367">
    <property type="term" value="P:transcription initiation at RNA polymerase II promoter"/>
    <property type="evidence" value="ECO:0007669"/>
    <property type="project" value="TreeGrafter"/>
</dbReference>
<dbReference type="AlphaFoldDB" id="F2HIA7"/>
<dbReference type="Gene3D" id="2.130.10.10">
    <property type="entry name" value="YVTN repeat-like/Quinoprotein amine dehydrogenase"/>
    <property type="match status" value="1"/>
</dbReference>
<feature type="repeat" description="WD" evidence="3">
    <location>
        <begin position="322"/>
        <end position="363"/>
    </location>
</feature>
<organism evidence="4 5">
    <name type="scientific">Cryptomonas paramaecium</name>
    <dbReference type="NCBI Taxonomy" id="2898"/>
    <lineage>
        <taxon>Eukaryota</taxon>
        <taxon>Cryptophyceae</taxon>
        <taxon>Cryptomonadales</taxon>
        <taxon>Cryptomonadaceae</taxon>
        <taxon>Cryptomonas</taxon>
    </lineage>
</organism>
<protein>
    <submittedName>
        <fullName evidence="4">TATA box-binding protein-associated factor chain TAFII 90</fullName>
    </submittedName>
</protein>
<gene>
    <name evidence="4" type="primary">taf90</name>
    <name evidence="4" type="ORF">CPARA_3gp373</name>
</gene>
<dbReference type="GO" id="GO:0005669">
    <property type="term" value="C:transcription factor TFIID complex"/>
    <property type="evidence" value="ECO:0007669"/>
    <property type="project" value="TreeGrafter"/>
</dbReference>
<evidence type="ECO:0000313" key="5">
    <source>
        <dbReference type="Proteomes" id="UP000243423"/>
    </source>
</evidence>
<dbReference type="RefSeq" id="XP_003239929.1">
    <property type="nucleotide sequence ID" value="XM_003239881.1"/>
</dbReference>
<dbReference type="GO" id="GO:0016251">
    <property type="term" value="F:RNA polymerase II general transcription initiation factor activity"/>
    <property type="evidence" value="ECO:0007669"/>
    <property type="project" value="TreeGrafter"/>
</dbReference>
<dbReference type="PROSITE" id="PS50082">
    <property type="entry name" value="WD_REPEATS_2"/>
    <property type="match status" value="1"/>
</dbReference>
<dbReference type="InterPro" id="IPR015943">
    <property type="entry name" value="WD40/YVTN_repeat-like_dom_sf"/>
</dbReference>
<evidence type="ECO:0000256" key="3">
    <source>
        <dbReference type="PROSITE-ProRule" id="PRU00221"/>
    </source>
</evidence>
<dbReference type="Proteomes" id="UP000243423">
    <property type="component" value="Nucleomorph 3"/>
</dbReference>
<evidence type="ECO:0000313" key="4">
    <source>
        <dbReference type="EMBL" id="AEA39031.1"/>
    </source>
</evidence>
<geneLocation type="nucleomorph" evidence="4"/>
<evidence type="ECO:0000256" key="2">
    <source>
        <dbReference type="ARBA" id="ARBA00022737"/>
    </source>
</evidence>